<dbReference type="InterPro" id="IPR002034">
    <property type="entry name" value="AIPM/Hcit_synth_CS"/>
</dbReference>
<dbReference type="HAMAP" id="MF_01025">
    <property type="entry name" value="LeuA_type1"/>
    <property type="match status" value="1"/>
</dbReference>
<evidence type="ECO:0000256" key="4">
    <source>
        <dbReference type="ARBA" id="ARBA00018198"/>
    </source>
</evidence>
<keyword evidence="13" id="KW-0012">Acyltransferase</keyword>
<dbReference type="SMART" id="SM00917">
    <property type="entry name" value="LeuA_dimer"/>
    <property type="match status" value="1"/>
</dbReference>
<protein>
    <recommendedName>
        <fullName evidence="4 11">2-isopropylmalate synthase</fullName>
        <ecNumber evidence="3 11">2.3.3.13</ecNumber>
    </recommendedName>
    <alternativeName>
        <fullName evidence="11">Alpha-IPM synthase</fullName>
    </alternativeName>
    <alternativeName>
        <fullName evidence="11">Alpha-isopropylmalate synthase</fullName>
    </alternativeName>
</protein>
<keyword evidence="9 11" id="KW-0464">Manganese</keyword>
<evidence type="ECO:0000256" key="2">
    <source>
        <dbReference type="ARBA" id="ARBA00009396"/>
    </source>
</evidence>
<evidence type="ECO:0000256" key="6">
    <source>
        <dbReference type="ARBA" id="ARBA00022605"/>
    </source>
</evidence>
<dbReference type="Pfam" id="PF00682">
    <property type="entry name" value="HMGL-like"/>
    <property type="match status" value="1"/>
</dbReference>
<evidence type="ECO:0000256" key="5">
    <source>
        <dbReference type="ARBA" id="ARBA00022430"/>
    </source>
</evidence>
<dbReference type="PANTHER" id="PTHR10277">
    <property type="entry name" value="HOMOCITRATE SYNTHASE-RELATED"/>
    <property type="match status" value="1"/>
</dbReference>
<evidence type="ECO:0000256" key="1">
    <source>
        <dbReference type="ARBA" id="ARBA00004689"/>
    </source>
</evidence>
<dbReference type="NCBIfam" id="NF002085">
    <property type="entry name" value="PRK00915.1-2"/>
    <property type="match status" value="1"/>
</dbReference>
<dbReference type="GO" id="GO:0005737">
    <property type="term" value="C:cytoplasm"/>
    <property type="evidence" value="ECO:0007669"/>
    <property type="project" value="UniProtKB-UniRule"/>
</dbReference>
<proteinExistence type="inferred from homology"/>
<evidence type="ECO:0000313" key="13">
    <source>
        <dbReference type="EMBL" id="MBV7274838.1"/>
    </source>
</evidence>
<evidence type="ECO:0000259" key="12">
    <source>
        <dbReference type="PROSITE" id="PS50991"/>
    </source>
</evidence>
<comment type="cofactor">
    <cofactor evidence="11">
        <name>Mn(2+)</name>
        <dbReference type="ChEBI" id="CHEBI:29035"/>
    </cofactor>
</comment>
<evidence type="ECO:0000256" key="3">
    <source>
        <dbReference type="ARBA" id="ARBA00012973"/>
    </source>
</evidence>
<evidence type="ECO:0000256" key="9">
    <source>
        <dbReference type="ARBA" id="ARBA00023211"/>
    </source>
</evidence>
<sequence length="520" mass="56797">MGNKIYIFDTTLRDGEQTPGVSLNIHEKLEIARQLQALGVDIIEAGFPIASKGDFEAVKAIAQNIRGPVITGLARAAKKDIDTAWEALKYAENPRIHTFIATSDIHMEHKLKMTPEEVLERARSMVGYAKSLCPNVEFSPEDGTRTRPEFLYKVLEAVIDAGADVLNIPDTVGYTTPGEYGAFIKGIKDNVPNIDKAIISVHCHNDLGLAVANSLAAIENGAQQIECAINGLGERAGNAALEEVVMAIKTRSNHFNCHTDIVTEQITRTSSLVSHLTGVQIQNNKAIVGSNAFAHESGIHQHGVLNCRETYEIMTPESVGLKKNLIVLGKHSGRHAFEQRLKELGYANLNSDKVNEAFVKFKDLADKKKSISDEDIEALVKQEVFQVPENYKIEHFQVSSGNNMVATAAVKIRYNDNSVDEASCGDGPVDATFKAIEKAVGIDVTLKDYFLKAIGSGKDALGEVTVKIEKDSKIFSAKGVSTDVVEASAKAFINAINKMHYYLYQSESSATHNNETLVRI</sequence>
<dbReference type="GO" id="GO:0003985">
    <property type="term" value="F:acetyl-CoA C-acetyltransferase activity"/>
    <property type="evidence" value="ECO:0007669"/>
    <property type="project" value="UniProtKB-UniRule"/>
</dbReference>
<comment type="function">
    <text evidence="11">Catalyzes the condensation of the acetyl group of acetyl-CoA with 3-methyl-2-oxobutanoate (2-ketoisovalerate) to form 3-carboxy-3-hydroxy-4-methylpentanoate (2-isopropylmalate).</text>
</comment>
<dbReference type="EMBL" id="JAEEGC010000099">
    <property type="protein sequence ID" value="MBV7274838.1"/>
    <property type="molecule type" value="Genomic_DNA"/>
</dbReference>
<keyword evidence="14" id="KW-1185">Reference proteome</keyword>
<evidence type="ECO:0000256" key="10">
    <source>
        <dbReference type="ARBA" id="ARBA00023304"/>
    </source>
</evidence>
<keyword evidence="8 11" id="KW-0479">Metal-binding</keyword>
<dbReference type="InterPro" id="IPR000891">
    <property type="entry name" value="PYR_CT"/>
</dbReference>
<dbReference type="CDD" id="cd07940">
    <property type="entry name" value="DRE_TIM_IPMS"/>
    <property type="match status" value="1"/>
</dbReference>
<dbReference type="FunFam" id="3.20.20.70:FF:000010">
    <property type="entry name" value="2-isopropylmalate synthase"/>
    <property type="match status" value="1"/>
</dbReference>
<feature type="region of interest" description="Regulatory domain" evidence="11">
    <location>
        <begin position="392"/>
        <end position="520"/>
    </location>
</feature>
<dbReference type="Pfam" id="PF22617">
    <property type="entry name" value="HCS_D2"/>
    <property type="match status" value="1"/>
</dbReference>
<dbReference type="NCBIfam" id="NF002086">
    <property type="entry name" value="PRK00915.1-3"/>
    <property type="match status" value="1"/>
</dbReference>
<dbReference type="GO" id="GO:0003852">
    <property type="term" value="F:2-isopropylmalate synthase activity"/>
    <property type="evidence" value="ECO:0007669"/>
    <property type="project" value="UniProtKB-UniRule"/>
</dbReference>
<dbReference type="InterPro" id="IPR050073">
    <property type="entry name" value="2-IPM_HCS-like"/>
</dbReference>
<organism evidence="13 14">
    <name type="scientific">Clostridium thailandense</name>
    <dbReference type="NCBI Taxonomy" id="2794346"/>
    <lineage>
        <taxon>Bacteria</taxon>
        <taxon>Bacillati</taxon>
        <taxon>Bacillota</taxon>
        <taxon>Clostridia</taxon>
        <taxon>Eubacteriales</taxon>
        <taxon>Clostridiaceae</taxon>
        <taxon>Clostridium</taxon>
    </lineage>
</organism>
<dbReference type="NCBIfam" id="NF002088">
    <property type="entry name" value="PRK00915.1-5"/>
    <property type="match status" value="1"/>
</dbReference>
<feature type="binding site" evidence="11">
    <location>
        <position position="14"/>
    </location>
    <ligand>
        <name>Mn(2+)</name>
        <dbReference type="ChEBI" id="CHEBI:29035"/>
    </ligand>
</feature>
<evidence type="ECO:0000256" key="8">
    <source>
        <dbReference type="ARBA" id="ARBA00022723"/>
    </source>
</evidence>
<comment type="subunit">
    <text evidence="11">Homodimer.</text>
</comment>
<dbReference type="PROSITE" id="PS00815">
    <property type="entry name" value="AIPM_HOMOCIT_SYNTH_1"/>
    <property type="match status" value="1"/>
</dbReference>
<comment type="caution">
    <text evidence="13">The sequence shown here is derived from an EMBL/GenBank/DDBJ whole genome shotgun (WGS) entry which is preliminary data.</text>
</comment>
<feature type="binding site" evidence="11">
    <location>
        <position position="238"/>
    </location>
    <ligand>
        <name>Mn(2+)</name>
        <dbReference type="ChEBI" id="CHEBI:29035"/>
    </ligand>
</feature>
<comment type="catalytic activity">
    <reaction evidence="11">
        <text>3-methyl-2-oxobutanoate + acetyl-CoA + H2O = (2S)-2-isopropylmalate + CoA + H(+)</text>
        <dbReference type="Rhea" id="RHEA:21524"/>
        <dbReference type="ChEBI" id="CHEBI:1178"/>
        <dbReference type="ChEBI" id="CHEBI:11851"/>
        <dbReference type="ChEBI" id="CHEBI:15377"/>
        <dbReference type="ChEBI" id="CHEBI:15378"/>
        <dbReference type="ChEBI" id="CHEBI:57287"/>
        <dbReference type="ChEBI" id="CHEBI:57288"/>
        <dbReference type="EC" id="2.3.3.13"/>
    </reaction>
</comment>
<name>A0A949TYB2_9CLOT</name>
<dbReference type="GO" id="GO:0009098">
    <property type="term" value="P:L-leucine biosynthetic process"/>
    <property type="evidence" value="ECO:0007669"/>
    <property type="project" value="UniProtKB-UniRule"/>
</dbReference>
<dbReference type="Pfam" id="PF08502">
    <property type="entry name" value="LeuA_dimer"/>
    <property type="match status" value="1"/>
</dbReference>
<keyword evidence="7 11" id="KW-0808">Transferase</keyword>
<dbReference type="RefSeq" id="WP_218321896.1">
    <property type="nucleotide sequence ID" value="NZ_JAEEGC010000099.1"/>
</dbReference>
<dbReference type="AlphaFoldDB" id="A0A949TYB2"/>
<dbReference type="InterPro" id="IPR005671">
    <property type="entry name" value="LeuA_bact_synth"/>
</dbReference>
<keyword evidence="5 11" id="KW-0432">Leucine biosynthesis</keyword>
<dbReference type="PROSITE" id="PS50991">
    <property type="entry name" value="PYR_CT"/>
    <property type="match status" value="1"/>
</dbReference>
<evidence type="ECO:0000256" key="11">
    <source>
        <dbReference type="HAMAP-Rule" id="MF_01025"/>
    </source>
</evidence>
<reference evidence="13" key="1">
    <citation type="submission" date="2020-12" db="EMBL/GenBank/DDBJ databases">
        <title>Clostridium thailandense sp. nov., a novel acetogenic bacterium isolated from peat land soil in Thailand.</title>
        <authorList>
            <person name="Chaikitkaew S."/>
            <person name="Birkeland N.K."/>
        </authorList>
    </citation>
    <scope>NUCLEOTIDE SEQUENCE</scope>
    <source>
        <strain evidence="13">PL3</strain>
    </source>
</reference>
<dbReference type="Proteomes" id="UP000694308">
    <property type="component" value="Unassembled WGS sequence"/>
</dbReference>
<accession>A0A949TYB2</accession>
<dbReference type="GO" id="GO:0030145">
    <property type="term" value="F:manganese ion binding"/>
    <property type="evidence" value="ECO:0007669"/>
    <property type="project" value="UniProtKB-UniRule"/>
</dbReference>
<dbReference type="NCBIfam" id="NF002087">
    <property type="entry name" value="PRK00915.1-4"/>
    <property type="match status" value="1"/>
</dbReference>
<dbReference type="FunFam" id="1.10.238.260:FF:000001">
    <property type="entry name" value="2-isopropylmalate synthase"/>
    <property type="match status" value="1"/>
</dbReference>
<comment type="pathway">
    <text evidence="1 11">Amino-acid biosynthesis; L-leucine biosynthesis; L-leucine from 3-methyl-2-oxobutanoate: step 1/4.</text>
</comment>
<feature type="domain" description="Pyruvate carboxyltransferase" evidence="12">
    <location>
        <begin position="5"/>
        <end position="267"/>
    </location>
</feature>
<evidence type="ECO:0000313" key="14">
    <source>
        <dbReference type="Proteomes" id="UP000694308"/>
    </source>
</evidence>
<feature type="binding site" evidence="11">
    <location>
        <position position="204"/>
    </location>
    <ligand>
        <name>Mn(2+)</name>
        <dbReference type="ChEBI" id="CHEBI:29035"/>
    </ligand>
</feature>
<dbReference type="InterPro" id="IPR054691">
    <property type="entry name" value="LeuA/HCS_post-cat"/>
</dbReference>
<dbReference type="PANTHER" id="PTHR10277:SF9">
    <property type="entry name" value="2-ISOPROPYLMALATE SYNTHASE 1, CHLOROPLASTIC-RELATED"/>
    <property type="match status" value="1"/>
</dbReference>
<keyword evidence="11" id="KW-0963">Cytoplasm</keyword>
<dbReference type="EC" id="2.3.3.13" evidence="3 11"/>
<keyword evidence="6 11" id="KW-0028">Amino-acid biosynthesis</keyword>
<feature type="binding site" evidence="11">
    <location>
        <position position="202"/>
    </location>
    <ligand>
        <name>Mn(2+)</name>
        <dbReference type="ChEBI" id="CHEBI:29035"/>
    </ligand>
</feature>
<dbReference type="PROSITE" id="PS00816">
    <property type="entry name" value="AIPM_HOMOCIT_SYNTH_2"/>
    <property type="match status" value="1"/>
</dbReference>
<dbReference type="NCBIfam" id="TIGR00973">
    <property type="entry name" value="leuA_bact"/>
    <property type="match status" value="1"/>
</dbReference>
<gene>
    <name evidence="11" type="primary">leuA</name>
    <name evidence="13" type="ORF">I6U48_18230</name>
</gene>
<evidence type="ECO:0000256" key="7">
    <source>
        <dbReference type="ARBA" id="ARBA00022679"/>
    </source>
</evidence>
<dbReference type="InterPro" id="IPR013709">
    <property type="entry name" value="2-isopropylmalate_synth_dimer"/>
</dbReference>
<comment type="similarity">
    <text evidence="2 11">Belongs to the alpha-IPM synthase/homocitrate synthase family. LeuA type 1 subfamily.</text>
</comment>
<keyword evidence="10 11" id="KW-0100">Branched-chain amino acid biosynthesis</keyword>